<protein>
    <submittedName>
        <fullName evidence="1">Uncharacterized protein</fullName>
    </submittedName>
</protein>
<dbReference type="AlphaFoldDB" id="A0A7S2AML3"/>
<evidence type="ECO:0000313" key="1">
    <source>
        <dbReference type="EMBL" id="CAD9371947.1"/>
    </source>
</evidence>
<dbReference type="EMBL" id="HBGQ01010221">
    <property type="protein sequence ID" value="CAD9371947.1"/>
    <property type="molecule type" value="Transcribed_RNA"/>
</dbReference>
<reference evidence="1" key="1">
    <citation type="submission" date="2021-01" db="EMBL/GenBank/DDBJ databases">
        <authorList>
            <person name="Corre E."/>
            <person name="Pelletier E."/>
            <person name="Niang G."/>
            <person name="Scheremetjew M."/>
            <person name="Finn R."/>
            <person name="Kale V."/>
            <person name="Holt S."/>
            <person name="Cochrane G."/>
            <person name="Meng A."/>
            <person name="Brown T."/>
            <person name="Cohen L."/>
        </authorList>
    </citation>
    <scope>NUCLEOTIDE SEQUENCE</scope>
    <source>
        <strain evidence="1">CCMP2222</strain>
    </source>
</reference>
<name>A0A7S2AML3_9DINO</name>
<organism evidence="1">
    <name type="scientific">Alexandrium andersonii</name>
    <dbReference type="NCBI Taxonomy" id="327968"/>
    <lineage>
        <taxon>Eukaryota</taxon>
        <taxon>Sar</taxon>
        <taxon>Alveolata</taxon>
        <taxon>Dinophyceae</taxon>
        <taxon>Gonyaulacales</taxon>
        <taxon>Pyrocystaceae</taxon>
        <taxon>Alexandrium</taxon>
    </lineage>
</organism>
<gene>
    <name evidence="1" type="ORF">AAND1436_LOCUS4974</name>
</gene>
<sequence>MEHLYHACTTPGCPMENWILREDFDSEYRSRGQCVWICKRGHRNSVLPSADDIDEVNKNILLHPEHYSARCEYDTFPLRRFRLCAQCVGEGTLTFAVHESGCKQWPGSGSGHRHCFCFHCARPWGNNNGQCNHSQRCTDPGIQQVRRTADGQGGEKLEIGFIDAAAYIRWIQSGRSCPPTVFPSGRVQGETRQGQLGMEDRAALQTAMTEGTQ</sequence>
<accession>A0A7S2AML3</accession>
<proteinExistence type="predicted"/>